<proteinExistence type="inferred from homology"/>
<gene>
    <name evidence="3" type="ordered locus">KVU_1335</name>
</gene>
<comment type="similarity">
    <text evidence="1">Belongs to the aspartate/glutamate racemases family.</text>
</comment>
<dbReference type="HOGENOM" id="CLU_055360_1_0_5"/>
<reference evidence="3 4" key="1">
    <citation type="journal article" date="2011" name="J. Bacteriol.">
        <title>Complete genome sequence of the industrial strain Ketogulonicigenium vulgare WSH-001.</title>
        <authorList>
            <person name="Liu L."/>
            <person name="Li Y."/>
            <person name="Zhang J."/>
            <person name="Zhou Z."/>
            <person name="Liu J."/>
            <person name="Li X."/>
            <person name="Zhou J."/>
            <person name="Du G."/>
            <person name="Wang L."/>
            <person name="Chen J."/>
        </authorList>
    </citation>
    <scope>NUCLEOTIDE SEQUENCE [LARGE SCALE GENOMIC DNA]</scope>
    <source>
        <strain evidence="3 4">WSH-001</strain>
    </source>
</reference>
<dbReference type="AlphaFoldDB" id="F9Y848"/>
<evidence type="ECO:0000313" key="4">
    <source>
        <dbReference type="Proteomes" id="UP000000692"/>
    </source>
</evidence>
<keyword evidence="2 3" id="KW-0413">Isomerase</keyword>
<evidence type="ECO:0000313" key="3">
    <source>
        <dbReference type="EMBL" id="AEM41174.1"/>
    </source>
</evidence>
<dbReference type="InterPro" id="IPR015942">
    <property type="entry name" value="Asp/Glu/hydantoin_racemase"/>
</dbReference>
<dbReference type="InterPro" id="IPR001920">
    <property type="entry name" value="Asp/Glu_race"/>
</dbReference>
<dbReference type="PANTHER" id="PTHR21198:SF7">
    <property type="entry name" value="ASPARTATE-GLUTAMATE RACEMASE FAMILY"/>
    <property type="match status" value="1"/>
</dbReference>
<dbReference type="GO" id="GO:0047689">
    <property type="term" value="F:aspartate racemase activity"/>
    <property type="evidence" value="ECO:0007669"/>
    <property type="project" value="UniProtKB-EC"/>
</dbReference>
<name>F9Y848_KETVW</name>
<dbReference type="EMBL" id="CP002018">
    <property type="protein sequence ID" value="AEM41174.1"/>
    <property type="molecule type" value="Genomic_DNA"/>
</dbReference>
<accession>F9Y848</accession>
<dbReference type="Pfam" id="PF01177">
    <property type="entry name" value="Asp_Glu_race"/>
    <property type="match status" value="1"/>
</dbReference>
<protein>
    <submittedName>
        <fullName evidence="3">Aspartate racemase family protein</fullName>
        <ecNumber evidence="3">5.1.1.13</ecNumber>
    </submittedName>
</protein>
<dbReference type="PATRIC" id="fig|759362.5.peg.1378"/>
<keyword evidence="4" id="KW-1185">Reference proteome</keyword>
<dbReference type="PANTHER" id="PTHR21198">
    <property type="entry name" value="GLUTAMATE RACEMASE"/>
    <property type="match status" value="1"/>
</dbReference>
<dbReference type="EC" id="5.1.1.13" evidence="3"/>
<dbReference type="OrthoDB" id="9803739at2"/>
<evidence type="ECO:0000256" key="2">
    <source>
        <dbReference type="ARBA" id="ARBA00023235"/>
    </source>
</evidence>
<dbReference type="NCBIfam" id="TIGR00035">
    <property type="entry name" value="asp_race"/>
    <property type="match status" value="1"/>
</dbReference>
<dbReference type="SUPFAM" id="SSF53681">
    <property type="entry name" value="Aspartate/glutamate racemase"/>
    <property type="match status" value="2"/>
</dbReference>
<dbReference type="eggNOG" id="COG1794">
    <property type="taxonomic scope" value="Bacteria"/>
</dbReference>
<dbReference type="Proteomes" id="UP000000692">
    <property type="component" value="Chromosome"/>
</dbReference>
<evidence type="ECO:0000256" key="1">
    <source>
        <dbReference type="ARBA" id="ARBA00007847"/>
    </source>
</evidence>
<sequence length="242" mass="26757">MTPRPLPQKTIGLLGGSSNIATMEYYRFLNDGVNARLGGWEIAETLIVGMNFGNIEAMVRADDWDGLSTYMRTKAQALVAGGADVILCVSNTLHRPLAAIAPDLPVPILHIGDPTGQAIKDAGLQRVALFGTQPIMRLDYMKHHWRDNFGLEIVTPTPDEQHEIDRIIFDELVKGDIRDASRQRYVAIANRLRADEGAQGLILGCTEIFLLLDQPDIPDFPMFNTARLHCDAAVDLALRDLK</sequence>
<dbReference type="KEGG" id="kvl:KVU_1335"/>
<organism evidence="3 4">
    <name type="scientific">Ketogulonicigenium vulgare (strain WSH-001)</name>
    <dbReference type="NCBI Taxonomy" id="759362"/>
    <lineage>
        <taxon>Bacteria</taxon>
        <taxon>Pseudomonadati</taxon>
        <taxon>Pseudomonadota</taxon>
        <taxon>Alphaproteobacteria</taxon>
        <taxon>Rhodobacterales</taxon>
        <taxon>Roseobacteraceae</taxon>
        <taxon>Ketogulonicigenium</taxon>
    </lineage>
</organism>
<dbReference type="Gene3D" id="3.40.50.1860">
    <property type="match status" value="2"/>
</dbReference>
<dbReference type="InterPro" id="IPR004380">
    <property type="entry name" value="Asp_race"/>
</dbReference>
<dbReference type="RefSeq" id="WP_013384642.1">
    <property type="nucleotide sequence ID" value="NC_017384.1"/>
</dbReference>